<organism evidence="14 15">
    <name type="scientific">Candidatus Sungbacteria bacterium RIFCSPLOWO2_12_FULL_41_11</name>
    <dbReference type="NCBI Taxonomy" id="1802286"/>
    <lineage>
        <taxon>Bacteria</taxon>
        <taxon>Candidatus Sungiibacteriota</taxon>
    </lineage>
</organism>
<evidence type="ECO:0000256" key="8">
    <source>
        <dbReference type="ARBA" id="ARBA00023125"/>
    </source>
</evidence>
<dbReference type="GO" id="GO:0003677">
    <property type="term" value="F:DNA binding"/>
    <property type="evidence" value="ECO:0007669"/>
    <property type="project" value="UniProtKB-UniRule"/>
</dbReference>
<evidence type="ECO:0000256" key="2">
    <source>
        <dbReference type="ARBA" id="ARBA00022515"/>
    </source>
</evidence>
<keyword evidence="6 12" id="KW-0347">Helicase</keyword>
<keyword evidence="8 12" id="KW-0238">DNA-binding</keyword>
<keyword evidence="5 12" id="KW-0378">Hydrolase</keyword>
<dbReference type="EMBL" id="MHQY01000029">
    <property type="protein sequence ID" value="OHA13356.1"/>
    <property type="molecule type" value="Genomic_DNA"/>
</dbReference>
<dbReference type="GO" id="GO:0005829">
    <property type="term" value="C:cytosol"/>
    <property type="evidence" value="ECO:0007669"/>
    <property type="project" value="TreeGrafter"/>
</dbReference>
<dbReference type="NCBIfam" id="NF004384">
    <property type="entry name" value="PRK05748.1"/>
    <property type="match status" value="1"/>
</dbReference>
<dbReference type="EC" id="5.6.2.3" evidence="11 12"/>
<evidence type="ECO:0000256" key="4">
    <source>
        <dbReference type="ARBA" id="ARBA00022741"/>
    </source>
</evidence>
<dbReference type="FunFam" id="3.40.50.300:FF:000351">
    <property type="entry name" value="Replicative DNA helicase"/>
    <property type="match status" value="1"/>
</dbReference>
<dbReference type="FunFam" id="1.10.860.10:FF:000001">
    <property type="entry name" value="Replicative DNA helicase"/>
    <property type="match status" value="1"/>
</dbReference>
<dbReference type="SUPFAM" id="SSF52540">
    <property type="entry name" value="P-loop containing nucleoside triphosphate hydrolases"/>
    <property type="match status" value="1"/>
</dbReference>
<proteinExistence type="inferred from homology"/>
<dbReference type="PANTHER" id="PTHR30153:SF2">
    <property type="entry name" value="REPLICATIVE DNA HELICASE"/>
    <property type="match status" value="1"/>
</dbReference>
<feature type="domain" description="SF4 helicase" evidence="13">
    <location>
        <begin position="183"/>
        <end position="452"/>
    </location>
</feature>
<evidence type="ECO:0000256" key="10">
    <source>
        <dbReference type="ARBA" id="ARBA00048954"/>
    </source>
</evidence>
<dbReference type="Gene3D" id="3.40.50.300">
    <property type="entry name" value="P-loop containing nucleotide triphosphate hydrolases"/>
    <property type="match status" value="1"/>
</dbReference>
<dbReference type="InterPro" id="IPR007693">
    <property type="entry name" value="DNA_helicase_DnaB-like_N"/>
</dbReference>
<dbReference type="GO" id="GO:0005524">
    <property type="term" value="F:ATP binding"/>
    <property type="evidence" value="ECO:0007669"/>
    <property type="project" value="UniProtKB-UniRule"/>
</dbReference>
<dbReference type="Pfam" id="PF03796">
    <property type="entry name" value="DnaB_C"/>
    <property type="match status" value="1"/>
</dbReference>
<evidence type="ECO:0000313" key="15">
    <source>
        <dbReference type="Proteomes" id="UP000177171"/>
    </source>
</evidence>
<evidence type="ECO:0000256" key="9">
    <source>
        <dbReference type="ARBA" id="ARBA00023235"/>
    </source>
</evidence>
<evidence type="ECO:0000256" key="7">
    <source>
        <dbReference type="ARBA" id="ARBA00022840"/>
    </source>
</evidence>
<sequence length="457" mass="51442">MVRSSSKTQNVRIPPQNIEAEMSVLGSLMLNKDAIYNVADFLQTKDFYKNENALIYETMLELFSKHIPIDMLSLTTRLKEKGHMDSIGGHSYVATLVNTVPTASHVMHYAKNVQQKRVLRDLIDASHHIGELGYKEEADVDMLLDEAEQKIFSISKDMLKQGFQPVKTALSEAWERLDKLHKGGGALRGISTGFPELDNYLAGLQKSDLIILASRPSMGKTSLALNIARNVAIKEKKGVGVFSIEMSREQLTDRLLASEANIDGWKLRTGRLSDEGEDNDFTKIRNAMEVLSDAPIFIDDIASPTVMQIRTIARRLQAEHDIALLVIDYLQLIRSSERSESRVQEVSEISRSLKALAKELNIPVLAVSQLSRAVEMRTDGMPKLSDLRESGSIEQDADVVMFIYREDRVKKNSDRKNIADILIEKHRNGPTGRVELYFNDETTTFRSVAKNFENSPF</sequence>
<dbReference type="CDD" id="cd00984">
    <property type="entry name" value="DnaB_C"/>
    <property type="match status" value="1"/>
</dbReference>
<dbReference type="AlphaFoldDB" id="A0A1G2LP24"/>
<dbReference type="GO" id="GO:0016887">
    <property type="term" value="F:ATP hydrolysis activity"/>
    <property type="evidence" value="ECO:0007669"/>
    <property type="project" value="RHEA"/>
</dbReference>
<dbReference type="SMART" id="SM00382">
    <property type="entry name" value="AAA"/>
    <property type="match status" value="1"/>
</dbReference>
<dbReference type="GO" id="GO:0043139">
    <property type="term" value="F:5'-3' DNA helicase activity"/>
    <property type="evidence" value="ECO:0007669"/>
    <property type="project" value="UniProtKB-EC"/>
</dbReference>
<name>A0A1G2LP24_9BACT</name>
<dbReference type="GO" id="GO:0006269">
    <property type="term" value="P:DNA replication, synthesis of primer"/>
    <property type="evidence" value="ECO:0007669"/>
    <property type="project" value="UniProtKB-UniRule"/>
</dbReference>
<comment type="caution">
    <text evidence="14">The sequence shown here is derived from an EMBL/GenBank/DDBJ whole genome shotgun (WGS) entry which is preliminary data.</text>
</comment>
<evidence type="ECO:0000256" key="5">
    <source>
        <dbReference type="ARBA" id="ARBA00022801"/>
    </source>
</evidence>
<dbReference type="GO" id="GO:1990077">
    <property type="term" value="C:primosome complex"/>
    <property type="evidence" value="ECO:0007669"/>
    <property type="project" value="UniProtKB-UniRule"/>
</dbReference>
<comment type="catalytic activity">
    <reaction evidence="10 12">
        <text>ATP + H2O = ADP + phosphate + H(+)</text>
        <dbReference type="Rhea" id="RHEA:13065"/>
        <dbReference type="ChEBI" id="CHEBI:15377"/>
        <dbReference type="ChEBI" id="CHEBI:15378"/>
        <dbReference type="ChEBI" id="CHEBI:30616"/>
        <dbReference type="ChEBI" id="CHEBI:43474"/>
        <dbReference type="ChEBI" id="CHEBI:456216"/>
        <dbReference type="EC" id="5.6.2.3"/>
    </reaction>
</comment>
<comment type="function">
    <text evidence="12">The main replicative DNA helicase, it participates in initiation and elongation during chromosome replication. Travels ahead of the DNA replisome, separating dsDNA into templates for DNA synthesis. A processive ATP-dependent 5'-3' DNA helicase it has DNA-dependent ATPase activity.</text>
</comment>
<protein>
    <recommendedName>
        <fullName evidence="11 12">Replicative DNA helicase</fullName>
        <ecNumber evidence="11 12">5.6.2.3</ecNumber>
    </recommendedName>
</protein>
<accession>A0A1G2LP24</accession>
<dbReference type="NCBIfam" id="TIGR00665">
    <property type="entry name" value="DnaB"/>
    <property type="match status" value="1"/>
</dbReference>
<dbReference type="Proteomes" id="UP000177171">
    <property type="component" value="Unassembled WGS sequence"/>
</dbReference>
<evidence type="ECO:0000256" key="12">
    <source>
        <dbReference type="RuleBase" id="RU362085"/>
    </source>
</evidence>
<evidence type="ECO:0000256" key="6">
    <source>
        <dbReference type="ARBA" id="ARBA00022806"/>
    </source>
</evidence>
<gene>
    <name evidence="14" type="ORF">A3G49_00840</name>
</gene>
<keyword evidence="3 12" id="KW-0235">DNA replication</keyword>
<dbReference type="PROSITE" id="PS51199">
    <property type="entry name" value="SF4_HELICASE"/>
    <property type="match status" value="1"/>
</dbReference>
<evidence type="ECO:0000259" key="13">
    <source>
        <dbReference type="PROSITE" id="PS51199"/>
    </source>
</evidence>
<dbReference type="PANTHER" id="PTHR30153">
    <property type="entry name" value="REPLICATIVE DNA HELICASE DNAB"/>
    <property type="match status" value="1"/>
</dbReference>
<dbReference type="SUPFAM" id="SSF48024">
    <property type="entry name" value="N-terminal domain of DnaB helicase"/>
    <property type="match status" value="1"/>
</dbReference>
<keyword evidence="9" id="KW-0413">Isomerase</keyword>
<dbReference type="InterPro" id="IPR027417">
    <property type="entry name" value="P-loop_NTPase"/>
</dbReference>
<dbReference type="InterPro" id="IPR003593">
    <property type="entry name" value="AAA+_ATPase"/>
</dbReference>
<dbReference type="InterPro" id="IPR036185">
    <property type="entry name" value="DNA_heli_DnaB-like_N_sf"/>
</dbReference>
<keyword evidence="2 12" id="KW-0639">Primosome</keyword>
<dbReference type="Pfam" id="PF00772">
    <property type="entry name" value="DnaB"/>
    <property type="match status" value="1"/>
</dbReference>
<evidence type="ECO:0000256" key="11">
    <source>
        <dbReference type="NCBIfam" id="TIGR00665"/>
    </source>
</evidence>
<dbReference type="InterPro" id="IPR016136">
    <property type="entry name" value="DNA_helicase_N/primase_C"/>
</dbReference>
<dbReference type="InterPro" id="IPR007694">
    <property type="entry name" value="DNA_helicase_DnaB-like_C"/>
</dbReference>
<keyword evidence="4 12" id="KW-0547">Nucleotide-binding</keyword>
<keyword evidence="7 12" id="KW-0067">ATP-binding</keyword>
<dbReference type="Gene3D" id="1.10.860.10">
    <property type="entry name" value="DNAb Helicase, Chain A"/>
    <property type="match status" value="1"/>
</dbReference>
<evidence type="ECO:0000313" key="14">
    <source>
        <dbReference type="EMBL" id="OHA13356.1"/>
    </source>
</evidence>
<evidence type="ECO:0000256" key="3">
    <source>
        <dbReference type="ARBA" id="ARBA00022705"/>
    </source>
</evidence>
<dbReference type="InterPro" id="IPR007692">
    <property type="entry name" value="DNA_helicase_DnaB"/>
</dbReference>
<comment type="similarity">
    <text evidence="1 12">Belongs to the helicase family. DnaB subfamily.</text>
</comment>
<reference evidence="14 15" key="1">
    <citation type="journal article" date="2016" name="Nat. Commun.">
        <title>Thousands of microbial genomes shed light on interconnected biogeochemical processes in an aquifer system.</title>
        <authorList>
            <person name="Anantharaman K."/>
            <person name="Brown C.T."/>
            <person name="Hug L.A."/>
            <person name="Sharon I."/>
            <person name="Castelle C.J."/>
            <person name="Probst A.J."/>
            <person name="Thomas B.C."/>
            <person name="Singh A."/>
            <person name="Wilkins M.J."/>
            <person name="Karaoz U."/>
            <person name="Brodie E.L."/>
            <person name="Williams K.H."/>
            <person name="Hubbard S.S."/>
            <person name="Banfield J.F."/>
        </authorList>
    </citation>
    <scope>NUCLEOTIDE SEQUENCE [LARGE SCALE GENOMIC DNA]</scope>
</reference>
<evidence type="ECO:0000256" key="1">
    <source>
        <dbReference type="ARBA" id="ARBA00008428"/>
    </source>
</evidence>